<feature type="domain" description="F-box" evidence="1">
    <location>
        <begin position="10"/>
        <end position="57"/>
    </location>
</feature>
<evidence type="ECO:0000313" key="2">
    <source>
        <dbReference type="EMBL" id="AES81302.1"/>
    </source>
</evidence>
<proteinExistence type="predicted"/>
<dbReference type="OrthoDB" id="1427035at2759"/>
<dbReference type="SMART" id="SM00579">
    <property type="entry name" value="FBD"/>
    <property type="match status" value="1"/>
</dbReference>
<dbReference type="SUPFAM" id="SSF81383">
    <property type="entry name" value="F-box domain"/>
    <property type="match status" value="1"/>
</dbReference>
<accession>G7KSK2</accession>
<dbReference type="PANTHER" id="PTHR31639:SF237">
    <property type="entry name" value="F-BOX DOMAIN-CONTAINING PROTEIN"/>
    <property type="match status" value="1"/>
</dbReference>
<dbReference type="SUPFAM" id="SSF52047">
    <property type="entry name" value="RNI-like"/>
    <property type="match status" value="1"/>
</dbReference>
<dbReference type="OMA" id="YRISQHA"/>
<keyword evidence="4" id="KW-1185">Reference proteome</keyword>
<dbReference type="Pfam" id="PF00646">
    <property type="entry name" value="F-box"/>
    <property type="match status" value="1"/>
</dbReference>
<dbReference type="EMBL" id="CM001223">
    <property type="protein sequence ID" value="AES81302.1"/>
    <property type="molecule type" value="Genomic_DNA"/>
</dbReference>
<dbReference type="PaxDb" id="3880-AES81302"/>
<evidence type="ECO:0000313" key="3">
    <source>
        <dbReference type="EnsemblPlants" id="AES81302"/>
    </source>
</evidence>
<dbReference type="STRING" id="3880.G7KSK2"/>
<dbReference type="HOGENOM" id="CLU_010721_0_1_1"/>
<reference evidence="3" key="3">
    <citation type="submission" date="2015-04" db="UniProtKB">
        <authorList>
            <consortium name="EnsemblPlants"/>
        </authorList>
    </citation>
    <scope>IDENTIFICATION</scope>
    <source>
        <strain evidence="3">cv. Jemalong A17</strain>
    </source>
</reference>
<dbReference type="InterPro" id="IPR036047">
    <property type="entry name" value="F-box-like_dom_sf"/>
</dbReference>
<dbReference type="Pfam" id="PF24758">
    <property type="entry name" value="LRR_At5g56370"/>
    <property type="match status" value="1"/>
</dbReference>
<gene>
    <name evidence="3" type="primary">11422711</name>
    <name evidence="2" type="ordered locus">MTR_7g090750</name>
</gene>
<evidence type="ECO:0000313" key="4">
    <source>
        <dbReference type="Proteomes" id="UP000002051"/>
    </source>
</evidence>
<dbReference type="PROSITE" id="PS50181">
    <property type="entry name" value="FBOX"/>
    <property type="match status" value="1"/>
</dbReference>
<dbReference type="PANTHER" id="PTHR31639">
    <property type="entry name" value="F-BOX PROTEIN-LIKE"/>
    <property type="match status" value="1"/>
</dbReference>
<dbReference type="InterPro" id="IPR006566">
    <property type="entry name" value="FBD"/>
</dbReference>
<protein>
    <submittedName>
        <fullName evidence="2">F-box/FBD-like domain protein</fullName>
    </submittedName>
</protein>
<dbReference type="eggNOG" id="ENOG502RQPH">
    <property type="taxonomic scope" value="Eukaryota"/>
</dbReference>
<reference evidence="2 4" key="2">
    <citation type="journal article" date="2014" name="BMC Genomics">
        <title>An improved genome release (version Mt4.0) for the model legume Medicago truncatula.</title>
        <authorList>
            <person name="Tang H."/>
            <person name="Krishnakumar V."/>
            <person name="Bidwell S."/>
            <person name="Rosen B."/>
            <person name="Chan A."/>
            <person name="Zhou S."/>
            <person name="Gentzbittel L."/>
            <person name="Childs K.L."/>
            <person name="Yandell M."/>
            <person name="Gundlach H."/>
            <person name="Mayer K.F."/>
            <person name="Schwartz D.C."/>
            <person name="Town C.D."/>
        </authorList>
    </citation>
    <scope>GENOME REANNOTATION</scope>
    <source>
        <strain evidence="3 4">cv. Jemalong A17</strain>
    </source>
</reference>
<dbReference type="Gene3D" id="3.80.10.10">
    <property type="entry name" value="Ribonuclease Inhibitor"/>
    <property type="match status" value="1"/>
</dbReference>
<dbReference type="InterPro" id="IPR055411">
    <property type="entry name" value="LRR_FXL15/At3g58940/PEG3-like"/>
</dbReference>
<name>G7KSK2_MEDTR</name>
<evidence type="ECO:0000259" key="1">
    <source>
        <dbReference type="PROSITE" id="PS50181"/>
    </source>
</evidence>
<dbReference type="AlphaFoldDB" id="G7KSK2"/>
<dbReference type="InterPro" id="IPR001810">
    <property type="entry name" value="F-box_dom"/>
</dbReference>
<dbReference type="Proteomes" id="UP000002051">
    <property type="component" value="Unassembled WGS sequence"/>
</dbReference>
<organism evidence="2 4">
    <name type="scientific">Medicago truncatula</name>
    <name type="common">Barrel medic</name>
    <name type="synonym">Medicago tribuloides</name>
    <dbReference type="NCBI Taxonomy" id="3880"/>
    <lineage>
        <taxon>Eukaryota</taxon>
        <taxon>Viridiplantae</taxon>
        <taxon>Streptophyta</taxon>
        <taxon>Embryophyta</taxon>
        <taxon>Tracheophyta</taxon>
        <taxon>Spermatophyta</taxon>
        <taxon>Magnoliopsida</taxon>
        <taxon>eudicotyledons</taxon>
        <taxon>Gunneridae</taxon>
        <taxon>Pentapetalae</taxon>
        <taxon>rosids</taxon>
        <taxon>fabids</taxon>
        <taxon>Fabales</taxon>
        <taxon>Fabaceae</taxon>
        <taxon>Papilionoideae</taxon>
        <taxon>50 kb inversion clade</taxon>
        <taxon>NPAAA clade</taxon>
        <taxon>Hologalegina</taxon>
        <taxon>IRL clade</taxon>
        <taxon>Trifolieae</taxon>
        <taxon>Medicago</taxon>
    </lineage>
</organism>
<dbReference type="EnsemblPlants" id="AES81302">
    <property type="protein sequence ID" value="AES81302"/>
    <property type="gene ID" value="MTR_7g090750"/>
</dbReference>
<dbReference type="InterPro" id="IPR032675">
    <property type="entry name" value="LRR_dom_sf"/>
</dbReference>
<dbReference type="KEGG" id="mtr:11422711"/>
<reference evidence="2 4" key="1">
    <citation type="journal article" date="2011" name="Nature">
        <title>The Medicago genome provides insight into the evolution of rhizobial symbioses.</title>
        <authorList>
            <person name="Young N.D."/>
            <person name="Debelle F."/>
            <person name="Oldroyd G.E."/>
            <person name="Geurts R."/>
            <person name="Cannon S.B."/>
            <person name="Udvardi M.K."/>
            <person name="Benedito V.A."/>
            <person name="Mayer K.F."/>
            <person name="Gouzy J."/>
            <person name="Schoof H."/>
            <person name="Van de Peer Y."/>
            <person name="Proost S."/>
            <person name="Cook D.R."/>
            <person name="Meyers B.C."/>
            <person name="Spannagl M."/>
            <person name="Cheung F."/>
            <person name="De Mita S."/>
            <person name="Krishnakumar V."/>
            <person name="Gundlach H."/>
            <person name="Zhou S."/>
            <person name="Mudge J."/>
            <person name="Bharti A.K."/>
            <person name="Murray J.D."/>
            <person name="Naoumkina M.A."/>
            <person name="Rosen B."/>
            <person name="Silverstein K.A."/>
            <person name="Tang H."/>
            <person name="Rombauts S."/>
            <person name="Zhao P.X."/>
            <person name="Zhou P."/>
            <person name="Barbe V."/>
            <person name="Bardou P."/>
            <person name="Bechner M."/>
            <person name="Bellec A."/>
            <person name="Berger A."/>
            <person name="Berges H."/>
            <person name="Bidwell S."/>
            <person name="Bisseling T."/>
            <person name="Choisne N."/>
            <person name="Couloux A."/>
            <person name="Denny R."/>
            <person name="Deshpande S."/>
            <person name="Dai X."/>
            <person name="Doyle J.J."/>
            <person name="Dudez A.M."/>
            <person name="Farmer A.D."/>
            <person name="Fouteau S."/>
            <person name="Franken C."/>
            <person name="Gibelin C."/>
            <person name="Gish J."/>
            <person name="Goldstein S."/>
            <person name="Gonzalez A.J."/>
            <person name="Green P.J."/>
            <person name="Hallab A."/>
            <person name="Hartog M."/>
            <person name="Hua A."/>
            <person name="Humphray S.J."/>
            <person name="Jeong D.H."/>
            <person name="Jing Y."/>
            <person name="Jocker A."/>
            <person name="Kenton S.M."/>
            <person name="Kim D.J."/>
            <person name="Klee K."/>
            <person name="Lai H."/>
            <person name="Lang C."/>
            <person name="Lin S."/>
            <person name="Macmil S.L."/>
            <person name="Magdelenat G."/>
            <person name="Matthews L."/>
            <person name="McCorrison J."/>
            <person name="Monaghan E.L."/>
            <person name="Mun J.H."/>
            <person name="Najar F.Z."/>
            <person name="Nicholson C."/>
            <person name="Noirot C."/>
            <person name="O'Bleness M."/>
            <person name="Paule C.R."/>
            <person name="Poulain J."/>
            <person name="Prion F."/>
            <person name="Qin B."/>
            <person name="Qu C."/>
            <person name="Retzel E.F."/>
            <person name="Riddle C."/>
            <person name="Sallet E."/>
            <person name="Samain S."/>
            <person name="Samson N."/>
            <person name="Sanders I."/>
            <person name="Saurat O."/>
            <person name="Scarpelli C."/>
            <person name="Schiex T."/>
            <person name="Segurens B."/>
            <person name="Severin A.J."/>
            <person name="Sherrier D.J."/>
            <person name="Shi R."/>
            <person name="Sims S."/>
            <person name="Singer S.R."/>
            <person name="Sinharoy S."/>
            <person name="Sterck L."/>
            <person name="Viollet A."/>
            <person name="Wang B.B."/>
            <person name="Wang K."/>
            <person name="Wang M."/>
            <person name="Wang X."/>
            <person name="Warfsmann J."/>
            <person name="Weissenbach J."/>
            <person name="White D.D."/>
            <person name="White J.D."/>
            <person name="Wiley G.B."/>
            <person name="Wincker P."/>
            <person name="Xing Y."/>
            <person name="Yang L."/>
            <person name="Yao Z."/>
            <person name="Ying F."/>
            <person name="Zhai J."/>
            <person name="Zhou L."/>
            <person name="Zuber A."/>
            <person name="Denarie J."/>
            <person name="Dixon R.A."/>
            <person name="May G.D."/>
            <person name="Schwartz D.C."/>
            <person name="Rogers J."/>
            <person name="Quetier F."/>
            <person name="Town C.D."/>
            <person name="Roe B.A."/>
        </authorList>
    </citation>
    <scope>NUCLEOTIDE SEQUENCE [LARGE SCALE GENOMIC DNA]</scope>
    <source>
        <strain evidence="2">A17</strain>
        <strain evidence="3 4">cv. Jemalong A17</strain>
    </source>
</reference>
<sequence length="432" mass="49858">MTLSDQEDQIDRISDLPCNVIDGILSHLDIKDLVGTSILSKQWRYKWTKAPRLWFSEDFFEEYEDLEDLEDPVTYRIITDVLMQHQGPIDKFGLFISNDYKFEITIEHLDKWIPILSERNIKHLELVNHETHPDQMLYIVDLPCKELTYSKFLGFDLSIPPDFSGFERLLELHLLFVRFEPGAFESLISGCPLLKNLHFVLCKEFEYFDFAPPTLEVLLIEFNPKMKSICLKKANNLIDLALKATESCTFGLIKSLPKNIQRLSISSRRGIYKMQYANIIHPTLLKSSFSSMKYLKLGNVNFNDRGELLYIVSALQCAPGLVELIIQSYIDLSTVQVLDHSEELECSSDCLNNLRMVNIHVRAYRISQHAMSLIRFILANSTSLRTLTFIVCPGSKSLDAHRISQDLLRMERASQRAHVEFLLTDELENVGI</sequence>
<dbReference type="Pfam" id="PF08387">
    <property type="entry name" value="FBD"/>
    <property type="match status" value="1"/>
</dbReference>
<dbReference type="Gene3D" id="1.20.1280.50">
    <property type="match status" value="1"/>
</dbReference>